<dbReference type="SMART" id="SM00112">
    <property type="entry name" value="CA"/>
    <property type="match status" value="4"/>
</dbReference>
<evidence type="ECO:0000256" key="3">
    <source>
        <dbReference type="ARBA" id="ARBA00022553"/>
    </source>
</evidence>
<feature type="compositionally biased region" description="Pro residues" evidence="20">
    <location>
        <begin position="548"/>
        <end position="561"/>
    </location>
</feature>
<dbReference type="CDD" id="cd11304">
    <property type="entry name" value="Cadherin_repeat"/>
    <property type="match status" value="2"/>
</dbReference>
<feature type="domain" description="Cadherin" evidence="22">
    <location>
        <begin position="419"/>
        <end position="523"/>
    </location>
</feature>
<evidence type="ECO:0000256" key="12">
    <source>
        <dbReference type="ARBA" id="ARBA00023180"/>
    </source>
</evidence>
<dbReference type="FunFam" id="2.60.40.60:FF:000261">
    <property type="entry name" value="Cadherin-related family member 5"/>
    <property type="match status" value="1"/>
</dbReference>
<comment type="function">
    <text evidence="14">Intermicrovillar adhesion molecule that forms, via its extracellular domain, calcium-dependent heterophilic complexes with CDHR2 on adjacent microvilli. Thereby, controls the packing of microvilli at the apical membrane of epithelial cells. Through its cytoplasmic domain, interacts with microvillus cytoplasmic proteins to form the intermicrovillar adhesion complex/IMAC. This complex plays a central role in microvilli and epithelial brush border differentiation.</text>
</comment>
<gene>
    <name evidence="23" type="primary">CDHR5</name>
</gene>
<dbReference type="Gene3D" id="2.60.40.60">
    <property type="entry name" value="Cadherins"/>
    <property type="match status" value="4"/>
</dbReference>
<dbReference type="InterPro" id="IPR002126">
    <property type="entry name" value="Cadherin-like_dom"/>
</dbReference>
<dbReference type="PANTHER" id="PTHR24026">
    <property type="entry name" value="FAT ATYPICAL CADHERIN-RELATED"/>
    <property type="match status" value="1"/>
</dbReference>
<evidence type="ECO:0000256" key="13">
    <source>
        <dbReference type="ARBA" id="ARBA00023273"/>
    </source>
</evidence>
<protein>
    <recommendedName>
        <fullName evidence="17">Cadherin-related family member 5</fullName>
    </recommendedName>
    <alternativeName>
        <fullName evidence="18">Mu-protocadherin</fullName>
    </alternativeName>
</protein>
<keyword evidence="3" id="KW-0597">Phosphoprotein</keyword>
<evidence type="ECO:0000256" key="10">
    <source>
        <dbReference type="ARBA" id="ARBA00022989"/>
    </source>
</evidence>
<evidence type="ECO:0000256" key="5">
    <source>
        <dbReference type="ARBA" id="ARBA00022729"/>
    </source>
</evidence>
<dbReference type="GO" id="GO:0007156">
    <property type="term" value="P:homophilic cell adhesion via plasma membrane adhesion molecules"/>
    <property type="evidence" value="ECO:0007669"/>
    <property type="project" value="InterPro"/>
</dbReference>
<feature type="compositionally biased region" description="Low complexity" evidence="20">
    <location>
        <begin position="854"/>
        <end position="863"/>
    </location>
</feature>
<evidence type="ECO:0000256" key="8">
    <source>
        <dbReference type="ARBA" id="ARBA00022837"/>
    </source>
</evidence>
<reference evidence="23" key="1">
    <citation type="submission" date="2015-10" db="EMBL/GenBank/DDBJ databases">
        <title>FRAMA: From RNA-seq data to annotated mRNA assemblies.</title>
        <authorList>
            <person name="Bens M."/>
            <person name="Sahm A."/>
            <person name="Jahn N."/>
            <person name="Morhart M."/>
            <person name="Holtze S."/>
            <person name="Hildebrandt T.B."/>
            <person name="Platzer M."/>
            <person name="Szafranski K."/>
        </authorList>
    </citation>
    <scope>NUCLEOTIDE SEQUENCE</scope>
    <source>
        <tissue evidence="23">Kidney</tissue>
    </source>
</reference>
<evidence type="ECO:0000256" key="4">
    <source>
        <dbReference type="ARBA" id="ARBA00022692"/>
    </source>
</evidence>
<keyword evidence="12" id="KW-0325">Glycoprotein</keyword>
<evidence type="ECO:0000256" key="16">
    <source>
        <dbReference type="ARBA" id="ARBA00063725"/>
    </source>
</evidence>
<keyword evidence="7" id="KW-0221">Differentiation</keyword>
<feature type="compositionally biased region" description="Pro residues" evidence="20">
    <location>
        <begin position="747"/>
        <end position="757"/>
    </location>
</feature>
<keyword evidence="10 21" id="KW-1133">Transmembrane helix</keyword>
<evidence type="ECO:0000256" key="20">
    <source>
        <dbReference type="SAM" id="MobiDB-lite"/>
    </source>
</evidence>
<feature type="domain" description="Cadherin" evidence="22">
    <location>
        <begin position="313"/>
        <end position="418"/>
    </location>
</feature>
<feature type="domain" description="Cadherin" evidence="22">
    <location>
        <begin position="189"/>
        <end position="301"/>
    </location>
</feature>
<keyword evidence="13" id="KW-0966">Cell projection</keyword>
<keyword evidence="2" id="KW-1003">Cell membrane</keyword>
<feature type="region of interest" description="Disordered" evidence="20">
    <location>
        <begin position="730"/>
        <end position="809"/>
    </location>
</feature>
<evidence type="ECO:0000256" key="7">
    <source>
        <dbReference type="ARBA" id="ARBA00022782"/>
    </source>
</evidence>
<dbReference type="InterPro" id="IPR015919">
    <property type="entry name" value="Cadherin-like_sf"/>
</dbReference>
<feature type="region of interest" description="Disordered" evidence="20">
    <location>
        <begin position="828"/>
        <end position="863"/>
    </location>
</feature>
<dbReference type="PROSITE" id="PS00232">
    <property type="entry name" value="CADHERIN_1"/>
    <property type="match status" value="1"/>
</dbReference>
<dbReference type="GO" id="GO:0031528">
    <property type="term" value="C:microvillus membrane"/>
    <property type="evidence" value="ECO:0007669"/>
    <property type="project" value="UniProtKB-SubCell"/>
</dbReference>
<evidence type="ECO:0000256" key="1">
    <source>
        <dbReference type="ARBA" id="ARBA00004247"/>
    </source>
</evidence>
<dbReference type="GO" id="GO:0005509">
    <property type="term" value="F:calcium ion binding"/>
    <property type="evidence" value="ECO:0007669"/>
    <property type="project" value="UniProtKB-UniRule"/>
</dbReference>
<evidence type="ECO:0000256" key="17">
    <source>
        <dbReference type="ARBA" id="ARBA00067494"/>
    </source>
</evidence>
<dbReference type="GO" id="GO:0030154">
    <property type="term" value="P:cell differentiation"/>
    <property type="evidence" value="ECO:0007669"/>
    <property type="project" value="UniProtKB-KW"/>
</dbReference>
<dbReference type="GO" id="GO:0016324">
    <property type="term" value="C:apical plasma membrane"/>
    <property type="evidence" value="ECO:0007669"/>
    <property type="project" value="UniProtKB-SubCell"/>
</dbReference>
<evidence type="ECO:0000256" key="2">
    <source>
        <dbReference type="ARBA" id="ARBA00022475"/>
    </source>
</evidence>
<evidence type="ECO:0000256" key="9">
    <source>
        <dbReference type="ARBA" id="ARBA00022889"/>
    </source>
</evidence>
<evidence type="ECO:0000256" key="18">
    <source>
        <dbReference type="ARBA" id="ARBA00081919"/>
    </source>
</evidence>
<evidence type="ECO:0000313" key="23">
    <source>
        <dbReference type="EMBL" id="JAO00423.1"/>
    </source>
</evidence>
<keyword evidence="6" id="KW-0677">Repeat</keyword>
<evidence type="ECO:0000256" key="14">
    <source>
        <dbReference type="ARBA" id="ARBA00056389"/>
    </source>
</evidence>
<keyword evidence="5" id="KW-0732">Signal</keyword>
<keyword evidence="4 21" id="KW-0812">Transmembrane</keyword>
<accession>A0A0P6K5I7</accession>
<feature type="transmembrane region" description="Helical" evidence="21">
    <location>
        <begin position="684"/>
        <end position="707"/>
    </location>
</feature>
<evidence type="ECO:0000256" key="15">
    <source>
        <dbReference type="ARBA" id="ARBA00060382"/>
    </source>
</evidence>
<evidence type="ECO:0000256" key="11">
    <source>
        <dbReference type="ARBA" id="ARBA00023136"/>
    </source>
</evidence>
<dbReference type="SUPFAM" id="SSF49313">
    <property type="entry name" value="Cadherin-like"/>
    <property type="match status" value="3"/>
</dbReference>
<comment type="subunit">
    <text evidence="16">Part of the IMAC/intermicrovillar adhesion complex/intermicrovillar tip-link complex composed of ANKS4B, MYO7B, USH1C, CDHR2 and CDHR5. Interacts (via cytoplasmic domain) with USH1C and MYO7B; required for proper localization of CDHR5 to microvilli tips and its function in brush border differentiation.</text>
</comment>
<keyword evidence="8 19" id="KW-0106">Calcium</keyword>
<comment type="subcellular location">
    <subcellularLocation>
        <location evidence="1">Apical cell membrane</location>
        <topology evidence="1">Single-pass type I membrane protein</topology>
    </subcellularLocation>
    <subcellularLocation>
        <location evidence="15">Cell projection</location>
        <location evidence="15">Microvillus membrane</location>
        <topology evidence="15">Single-pass type I membrane protein</topology>
    </subcellularLocation>
</comment>
<dbReference type="AlphaFoldDB" id="A0A0P6K5I7"/>
<feature type="region of interest" description="Disordered" evidence="20">
    <location>
        <begin position="1"/>
        <end position="56"/>
    </location>
</feature>
<feature type="region of interest" description="Disordered" evidence="20">
    <location>
        <begin position="520"/>
        <end position="675"/>
    </location>
</feature>
<keyword evidence="9" id="KW-0130">Cell adhesion</keyword>
<name>A0A0P6K5I7_HETGA</name>
<feature type="compositionally biased region" description="Pro residues" evidence="20">
    <location>
        <begin position="766"/>
        <end position="782"/>
    </location>
</feature>
<dbReference type="InterPro" id="IPR020894">
    <property type="entry name" value="Cadherin_CS"/>
</dbReference>
<feature type="compositionally biased region" description="Low complexity" evidence="20">
    <location>
        <begin position="585"/>
        <end position="605"/>
    </location>
</feature>
<evidence type="ECO:0000256" key="21">
    <source>
        <dbReference type="SAM" id="Phobius"/>
    </source>
</evidence>
<dbReference type="EMBL" id="GEBF01003210">
    <property type="protein sequence ID" value="JAO00423.1"/>
    <property type="molecule type" value="Transcribed_RNA"/>
</dbReference>
<feature type="compositionally biased region" description="Low complexity" evidence="20">
    <location>
        <begin position="532"/>
        <end position="547"/>
    </location>
</feature>
<organism evidence="23">
    <name type="scientific">Heterocephalus glaber</name>
    <name type="common">Naked mole rat</name>
    <dbReference type="NCBI Taxonomy" id="10181"/>
    <lineage>
        <taxon>Eukaryota</taxon>
        <taxon>Metazoa</taxon>
        <taxon>Chordata</taxon>
        <taxon>Craniata</taxon>
        <taxon>Vertebrata</taxon>
        <taxon>Euteleostomi</taxon>
        <taxon>Mammalia</taxon>
        <taxon>Eutheria</taxon>
        <taxon>Euarchontoglires</taxon>
        <taxon>Glires</taxon>
        <taxon>Rodentia</taxon>
        <taxon>Hystricomorpha</taxon>
        <taxon>Bathyergidae</taxon>
        <taxon>Heterocephalus</taxon>
    </lineage>
</organism>
<evidence type="ECO:0000256" key="6">
    <source>
        <dbReference type="ARBA" id="ARBA00022737"/>
    </source>
</evidence>
<feature type="compositionally biased region" description="Low complexity" evidence="20">
    <location>
        <begin position="641"/>
        <end position="660"/>
    </location>
</feature>
<keyword evidence="11 21" id="KW-0472">Membrane</keyword>
<evidence type="ECO:0000259" key="22">
    <source>
        <dbReference type="PROSITE" id="PS50268"/>
    </source>
</evidence>
<proteinExistence type="predicted"/>
<dbReference type="PROSITE" id="PS50268">
    <property type="entry name" value="CADHERIN_2"/>
    <property type="match status" value="3"/>
</dbReference>
<evidence type="ECO:0000256" key="19">
    <source>
        <dbReference type="PROSITE-ProRule" id="PRU00043"/>
    </source>
</evidence>
<dbReference type="PANTHER" id="PTHR24026:SF136">
    <property type="entry name" value="PROTOCADHERIN-23"/>
    <property type="match status" value="1"/>
</dbReference>
<sequence length="863" mass="90052">MTPTSPPGGGLAWPPCGSPLGGAVSRAIKQGGAWQGKGRSRRRGRPSPGPQTARPFRQVTATKMGARAPLWASLLLLLALPGQPPGAAAQGQVCSVDRTFVSVEENSSVAEPLVNISIPDGQHVTLGPSSSPSAFRILVDQLFLNVTPDYEDSTMLEAHLECRRGSSVVTQLVVLVSVLDVNDNAPEFPFETKEQNVSEDTRVGSIVIPEDQLKASDKDSEDVLFYTLQEVTPNARSFFSLVSANRPALRLDQALDFYKWQDMTLQLLVRDTQEETEVPSHRATATLVLHVLPADLRPPWFLPCSYSDGYVCIQAQYHGAVPKGHTLPSPLILHPGPIYAVDGDQGIDARIIYSIVGGNTDNTFAVDKDSGNLTMAKSIPSPTTFILLIRADQADLARYSVTQATVEARSATGNPPRFPQSLYRGIVPPGSEAGVTVRDAASPTQPLRIQAQDPDFLGLNSAVTYRITNCSEFRMDGETMLTTLALEHEGVFYAEVEATNTATNDTATAVAEIWVSEQKPPTIGEPWAPHLGGSSSRASGREASPSAVPGPPGPPEIPPSPEAGRTNKPSTSTAMETPRPPRTPQGPSSTSPGGATGPHPSSGTSLRPAASTTPGGLPGVGASTILWPGTPGGVSAPTPKPGTSRPTTPGSSRSSSASGTPGVGSTGEDEPGRPEELRFSTVDMAVLGGVLSALLLLALTVLAVLLYKHYGHRLSCCSGKAAEPQPHVFDNQAFRGDHGATETSVPSPEPGPTPAEMPPAALDPEPLSPAPPNPEPLAPEPPVATGAGDSPSAVRSILTKERRPGGGYKAVWFGGDIGAAADVVVLSAPEAGRDGEGDSEGSSEEDGGRDGGPRDASGSSTRI</sequence>